<evidence type="ECO:0000256" key="6">
    <source>
        <dbReference type="ARBA" id="ARBA00022692"/>
    </source>
</evidence>
<organism evidence="14 15">
    <name type="scientific">Ladona fulva</name>
    <name type="common">Scarce chaser dragonfly</name>
    <name type="synonym">Libellula fulva</name>
    <dbReference type="NCBI Taxonomy" id="123851"/>
    <lineage>
        <taxon>Eukaryota</taxon>
        <taxon>Metazoa</taxon>
        <taxon>Ecdysozoa</taxon>
        <taxon>Arthropoda</taxon>
        <taxon>Hexapoda</taxon>
        <taxon>Insecta</taxon>
        <taxon>Pterygota</taxon>
        <taxon>Palaeoptera</taxon>
        <taxon>Odonata</taxon>
        <taxon>Epiprocta</taxon>
        <taxon>Anisoptera</taxon>
        <taxon>Libelluloidea</taxon>
        <taxon>Libellulidae</taxon>
        <taxon>Ladona</taxon>
    </lineage>
</organism>
<name>A0A8K0KF25_LADFU</name>
<feature type="transmembrane region" description="Helical" evidence="12">
    <location>
        <begin position="279"/>
        <end position="294"/>
    </location>
</feature>
<protein>
    <recommendedName>
        <fullName evidence="12">Mannosyltransferase</fullName>
        <ecNumber evidence="12">2.4.1.-</ecNumber>
    </recommendedName>
</protein>
<reference evidence="14" key="2">
    <citation type="submission" date="2017-10" db="EMBL/GenBank/DDBJ databases">
        <title>Ladona fulva Genome sequencing and assembly.</title>
        <authorList>
            <person name="Murali S."/>
            <person name="Richards S."/>
            <person name="Bandaranaike D."/>
            <person name="Bellair M."/>
            <person name="Blankenburg K."/>
            <person name="Chao H."/>
            <person name="Dinh H."/>
            <person name="Doddapaneni H."/>
            <person name="Dugan-Rocha S."/>
            <person name="Elkadiri S."/>
            <person name="Gnanaolivu R."/>
            <person name="Hernandez B."/>
            <person name="Skinner E."/>
            <person name="Javaid M."/>
            <person name="Lee S."/>
            <person name="Li M."/>
            <person name="Ming W."/>
            <person name="Munidasa M."/>
            <person name="Muniz J."/>
            <person name="Nguyen L."/>
            <person name="Hughes D."/>
            <person name="Osuji N."/>
            <person name="Pu L.-L."/>
            <person name="Puazo M."/>
            <person name="Qu C."/>
            <person name="Quiroz J."/>
            <person name="Raj R."/>
            <person name="Weissenberger G."/>
            <person name="Xin Y."/>
            <person name="Zou X."/>
            <person name="Han Y."/>
            <person name="Worley K."/>
            <person name="Muzny D."/>
            <person name="Gibbs R."/>
        </authorList>
    </citation>
    <scope>NUCLEOTIDE SEQUENCE</scope>
    <source>
        <strain evidence="14">Sampled in the wild</strain>
    </source>
</reference>
<feature type="compositionally biased region" description="Acidic residues" evidence="13">
    <location>
        <begin position="491"/>
        <end position="511"/>
    </location>
</feature>
<feature type="transmembrane region" description="Helical" evidence="12">
    <location>
        <begin position="332"/>
        <end position="354"/>
    </location>
</feature>
<feature type="transmembrane region" description="Helical" evidence="12">
    <location>
        <begin position="300"/>
        <end position="320"/>
    </location>
</feature>
<evidence type="ECO:0000256" key="1">
    <source>
        <dbReference type="ARBA" id="ARBA00004477"/>
    </source>
</evidence>
<keyword evidence="9 12" id="KW-0472">Membrane</keyword>
<keyword evidence="7 12" id="KW-0256">Endoplasmic reticulum</keyword>
<gene>
    <name evidence="14" type="ORF">J437_LFUL013830</name>
</gene>
<evidence type="ECO:0000313" key="15">
    <source>
        <dbReference type="Proteomes" id="UP000792457"/>
    </source>
</evidence>
<keyword evidence="4 12" id="KW-0328">Glycosyltransferase</keyword>
<proteinExistence type="inferred from homology"/>
<evidence type="ECO:0000256" key="4">
    <source>
        <dbReference type="ARBA" id="ARBA00022676"/>
    </source>
</evidence>
<sequence>MDRLTVLVGAVHLFYSPFTKVEESFNLQATHDILYHRFNITEYDHHEFPGVVPRTFLGPLFLSLLASPLVAFFSLLGVRKFISQYIVRAVLGLCVLSAFKELRKVIESIFGIQLLIWFLAITLTQYHFMYYLSRPLPNIMVLPLGSWLKQDHRRFIYLSAAAIIIFRSELALFLGIILLTEIATKQLHPVSAIKYAIPAGIFFLSLSFFIDSIFWKRPLWPEGEVLWFNIVLNRSSEWGVSFQIHPFLWYFYSAIPRGMAFSIFLIPFGIYFDSRVRRIVFPPILFVLLYSFLPHKELRFIIYVFPLLNLAAACGCQRLWQNREKSGIHSLLAAGAACHLLANAAFSAMLLGMAGCNYPGGVALQRLHRIENDIPAGSPMPNVHIDVYSAQTGVSRFLEWKPGWRYNKTENLMPGGPEMMSFTHLLVEAKSKYSLNLKPYSKSHTILDSVEGFSQVTFNYNSFPPIRIRTRPQIFILKRKWYYEPEEEDQEVEVAEEITPEESEPEMSEVEEEKKSDDVKEEEEEIVPSKRKLSRVKQMEEPISPPKEEEEEEFIKPPSEGMRAKRLRRNVTKMSKLKQTVQEEPVEEEEEKTIKEEEKQELEEEEVAPKKKGKSKLRLKKDDEAPTKLKKKGKKSKKGKKLTGSALVLFEEYMWDWEDEEEEDSAEKVAPMCFIEDKPEPLDEIQPEEEPVQRKPRKSGKPKLK</sequence>
<evidence type="ECO:0000256" key="8">
    <source>
        <dbReference type="ARBA" id="ARBA00022989"/>
    </source>
</evidence>
<dbReference type="PANTHER" id="PTHR22760:SF1">
    <property type="entry name" value="DOL-P-MAN:MAN(7)GLCNAC(2)-PP-DOL ALPHA-1,6-MANNOSYLTRANSFERASE"/>
    <property type="match status" value="1"/>
</dbReference>
<comment type="pathway">
    <text evidence="2">Protein modification; protein glycosylation.</text>
</comment>
<feature type="transmembrane region" description="Helical" evidence="12">
    <location>
        <begin position="155"/>
        <end position="180"/>
    </location>
</feature>
<evidence type="ECO:0000256" key="5">
    <source>
        <dbReference type="ARBA" id="ARBA00022679"/>
    </source>
</evidence>
<dbReference type="GO" id="GO:0006487">
    <property type="term" value="P:protein N-linked glycosylation"/>
    <property type="evidence" value="ECO:0007669"/>
    <property type="project" value="TreeGrafter"/>
</dbReference>
<dbReference type="AlphaFoldDB" id="A0A8K0KF25"/>
<reference evidence="14" key="1">
    <citation type="submission" date="2013-04" db="EMBL/GenBank/DDBJ databases">
        <authorList>
            <person name="Qu J."/>
            <person name="Murali S.C."/>
            <person name="Bandaranaike D."/>
            <person name="Bellair M."/>
            <person name="Blankenburg K."/>
            <person name="Chao H."/>
            <person name="Dinh H."/>
            <person name="Doddapaneni H."/>
            <person name="Downs B."/>
            <person name="Dugan-Rocha S."/>
            <person name="Elkadiri S."/>
            <person name="Gnanaolivu R.D."/>
            <person name="Hernandez B."/>
            <person name="Javaid M."/>
            <person name="Jayaseelan J.C."/>
            <person name="Lee S."/>
            <person name="Li M."/>
            <person name="Ming W."/>
            <person name="Munidasa M."/>
            <person name="Muniz J."/>
            <person name="Nguyen L."/>
            <person name="Ongeri F."/>
            <person name="Osuji N."/>
            <person name="Pu L.-L."/>
            <person name="Puazo M."/>
            <person name="Qu C."/>
            <person name="Quiroz J."/>
            <person name="Raj R."/>
            <person name="Weissenberger G."/>
            <person name="Xin Y."/>
            <person name="Zou X."/>
            <person name="Han Y."/>
            <person name="Richards S."/>
            <person name="Worley K."/>
            <person name="Muzny D."/>
            <person name="Gibbs R."/>
        </authorList>
    </citation>
    <scope>NUCLEOTIDE SEQUENCE</scope>
    <source>
        <strain evidence="14">Sampled in the wild</strain>
    </source>
</reference>
<feature type="transmembrane region" description="Helical" evidence="12">
    <location>
        <begin position="56"/>
        <end position="76"/>
    </location>
</feature>
<feature type="transmembrane region" description="Helical" evidence="12">
    <location>
        <begin position="192"/>
        <end position="215"/>
    </location>
</feature>
<feature type="compositionally biased region" description="Basic residues" evidence="13">
    <location>
        <begin position="610"/>
        <end position="619"/>
    </location>
</feature>
<dbReference type="OrthoDB" id="19039at2759"/>
<comment type="catalytic activity">
    <reaction evidence="11">
        <text>an alpha-D-Man-(1-&gt;2)-alpha-D-Man-(1-&gt;2)-alpha-D-Man-(1-&gt;3)-[alpha-D-Man-(1-&gt;2)-alpha-D-Man-(1-&gt;3)-alpha-D-Man-(1-&gt;6)]-beta-D-Man-(1-&gt;4)-beta-D-GlcNAc-(1-&gt;4)-alpha-D-GlcNAc-diphospho-di-trans,poly-cis-dolichol + a di-trans,poly-cis-dolichyl beta-D-mannosyl phosphate = an alpha-D-Man-(1-&gt;2)-alpha-D-Man-(1-&gt;2)-alpha-D-Man-(1-&gt;3)-[alpha-D-Man-(1-&gt;2)-alpha-D-Man-(1-&gt;3)-[alpha-D-Man-(1-&gt;6)]-alpha-D-Man-(1-&gt;6)]-beta-D-Man-(1-&gt;4)-beta-D-GlcNAc-(1-&gt;4)-alpha-D-GlcNAc-diphospho-di-trans,poly-cis-dolichol + a di-trans,poly-cis-dolichyl phosphate + H(+)</text>
        <dbReference type="Rhea" id="RHEA:29535"/>
        <dbReference type="Rhea" id="RHEA-COMP:19498"/>
        <dbReference type="Rhea" id="RHEA-COMP:19501"/>
        <dbReference type="Rhea" id="RHEA-COMP:19518"/>
        <dbReference type="Rhea" id="RHEA-COMP:19519"/>
        <dbReference type="ChEBI" id="CHEBI:15378"/>
        <dbReference type="ChEBI" id="CHEBI:57683"/>
        <dbReference type="ChEBI" id="CHEBI:58211"/>
        <dbReference type="ChEBI" id="CHEBI:132517"/>
        <dbReference type="ChEBI" id="CHEBI:132519"/>
        <dbReference type="EC" id="2.4.1.260"/>
    </reaction>
    <physiologicalReaction direction="left-to-right" evidence="11">
        <dbReference type="Rhea" id="RHEA:29536"/>
    </physiologicalReaction>
</comment>
<comment type="caution">
    <text evidence="14">The sequence shown here is derived from an EMBL/GenBank/DDBJ whole genome shotgun (WGS) entry which is preliminary data.</text>
</comment>
<dbReference type="UniPathway" id="UPA00378"/>
<evidence type="ECO:0000256" key="10">
    <source>
        <dbReference type="ARBA" id="ARBA00044721"/>
    </source>
</evidence>
<evidence type="ECO:0000256" key="12">
    <source>
        <dbReference type="RuleBase" id="RU363075"/>
    </source>
</evidence>
<evidence type="ECO:0000256" key="3">
    <source>
        <dbReference type="ARBA" id="ARBA00007063"/>
    </source>
</evidence>
<keyword evidence="15" id="KW-1185">Reference proteome</keyword>
<keyword evidence="8 12" id="KW-1133">Transmembrane helix</keyword>
<evidence type="ECO:0000256" key="7">
    <source>
        <dbReference type="ARBA" id="ARBA00022824"/>
    </source>
</evidence>
<feature type="transmembrane region" description="Helical" evidence="12">
    <location>
        <begin position="247"/>
        <end position="272"/>
    </location>
</feature>
<dbReference type="EMBL" id="KZ308742">
    <property type="protein sequence ID" value="KAG8233710.1"/>
    <property type="molecule type" value="Genomic_DNA"/>
</dbReference>
<feature type="transmembrane region" description="Helical" evidence="12">
    <location>
        <begin position="111"/>
        <end position="132"/>
    </location>
</feature>
<evidence type="ECO:0000256" key="13">
    <source>
        <dbReference type="SAM" id="MobiDB-lite"/>
    </source>
</evidence>
<evidence type="ECO:0000256" key="2">
    <source>
        <dbReference type="ARBA" id="ARBA00004922"/>
    </source>
</evidence>
<accession>A0A8K0KF25</accession>
<evidence type="ECO:0000256" key="11">
    <source>
        <dbReference type="ARBA" id="ARBA00048899"/>
    </source>
</evidence>
<dbReference type="Proteomes" id="UP000792457">
    <property type="component" value="Unassembled WGS sequence"/>
</dbReference>
<dbReference type="GO" id="GO:0052917">
    <property type="term" value="F:dol-P-Man:Man(7)GlcNAc(2)-PP-Dol alpha-1,6-mannosyltransferase activity"/>
    <property type="evidence" value="ECO:0007669"/>
    <property type="project" value="UniProtKB-EC"/>
</dbReference>
<dbReference type="InterPro" id="IPR005599">
    <property type="entry name" value="GPI_mannosylTrfase"/>
</dbReference>
<dbReference type="Pfam" id="PF03901">
    <property type="entry name" value="Glyco_transf_22"/>
    <property type="match status" value="1"/>
</dbReference>
<feature type="region of interest" description="Disordered" evidence="13">
    <location>
        <begin position="660"/>
        <end position="705"/>
    </location>
</feature>
<feature type="compositionally biased region" description="Basic residues" evidence="13">
    <location>
        <begin position="694"/>
        <end position="705"/>
    </location>
</feature>
<dbReference type="GO" id="GO:0005789">
    <property type="term" value="C:endoplasmic reticulum membrane"/>
    <property type="evidence" value="ECO:0007669"/>
    <property type="project" value="UniProtKB-SubCell"/>
</dbReference>
<keyword evidence="5" id="KW-0808">Transferase</keyword>
<dbReference type="EC" id="2.4.1.-" evidence="12"/>
<comment type="function">
    <text evidence="10">Mannosyltransferase that operates in the biosynthetic pathway of dolichol-linked oligosaccharides, the glycan precursors employed in protein asparagine (N)-glycosylation. The assembly of dolichol-linked oligosaccharides begins on the cytosolic side of the endoplasmic reticulum membrane and finishes in its lumen. The sequential addition of sugars to dolichol pyrophosphate produces dolichol-linked oligosaccharides containing fourteen sugars, including two GlcNAcs, nine mannoses and three glucoses. Once assembled, the oligosaccharide is transferred from the lipid to nascent proteins by oligosaccharyltransferases. In the lumen of the endoplasmic reticulum, adds the eighth mannose residue in an alpha-1,6 linkage onto Man(7)GlcNAc(2)-PP-dolichol to produce Man(8)GlcNAc(2)-PP-dolichol.</text>
</comment>
<feature type="region of interest" description="Disordered" evidence="13">
    <location>
        <begin position="491"/>
        <end position="641"/>
    </location>
</feature>
<feature type="compositionally biased region" description="Basic residues" evidence="13">
    <location>
        <begin position="628"/>
        <end position="641"/>
    </location>
</feature>
<evidence type="ECO:0000313" key="14">
    <source>
        <dbReference type="EMBL" id="KAG8233710.1"/>
    </source>
</evidence>
<dbReference type="PANTHER" id="PTHR22760">
    <property type="entry name" value="GLYCOSYLTRANSFERASE"/>
    <property type="match status" value="1"/>
</dbReference>
<comment type="similarity">
    <text evidence="3 12">Belongs to the glycosyltransferase 22 family.</text>
</comment>
<keyword evidence="6 12" id="KW-0812">Transmembrane</keyword>
<comment type="subcellular location">
    <subcellularLocation>
        <location evidence="1 12">Endoplasmic reticulum membrane</location>
        <topology evidence="1 12">Multi-pass membrane protein</topology>
    </subcellularLocation>
</comment>
<evidence type="ECO:0000256" key="9">
    <source>
        <dbReference type="ARBA" id="ARBA00023136"/>
    </source>
</evidence>